<evidence type="ECO:0000313" key="2">
    <source>
        <dbReference type="EMBL" id="MFI7588397.1"/>
    </source>
</evidence>
<organism evidence="2 3">
    <name type="scientific">Spongisporangium articulatum</name>
    <dbReference type="NCBI Taxonomy" id="3362603"/>
    <lineage>
        <taxon>Bacteria</taxon>
        <taxon>Bacillati</taxon>
        <taxon>Actinomycetota</taxon>
        <taxon>Actinomycetes</taxon>
        <taxon>Kineosporiales</taxon>
        <taxon>Kineosporiaceae</taxon>
        <taxon>Spongisporangium</taxon>
    </lineage>
</organism>
<comment type="caution">
    <text evidence="2">The sequence shown here is derived from an EMBL/GenBank/DDBJ whole genome shotgun (WGS) entry which is preliminary data.</text>
</comment>
<dbReference type="RefSeq" id="WP_398281969.1">
    <property type="nucleotide sequence ID" value="NZ_JBITLV010000005.1"/>
</dbReference>
<feature type="chain" id="PRO_5045970387" evidence="1">
    <location>
        <begin position="25"/>
        <end position="537"/>
    </location>
</feature>
<accession>A0ABW8AR60</accession>
<feature type="signal peptide" evidence="1">
    <location>
        <begin position="1"/>
        <end position="24"/>
    </location>
</feature>
<dbReference type="Pfam" id="PF18986">
    <property type="entry name" value="DUF5719"/>
    <property type="match status" value="1"/>
</dbReference>
<dbReference type="InterPro" id="IPR043777">
    <property type="entry name" value="DUF5719"/>
</dbReference>
<evidence type="ECO:0000313" key="3">
    <source>
        <dbReference type="Proteomes" id="UP001612915"/>
    </source>
</evidence>
<proteinExistence type="predicted"/>
<reference evidence="2 3" key="1">
    <citation type="submission" date="2024-10" db="EMBL/GenBank/DDBJ databases">
        <title>The Natural Products Discovery Center: Release of the First 8490 Sequenced Strains for Exploring Actinobacteria Biosynthetic Diversity.</title>
        <authorList>
            <person name="Kalkreuter E."/>
            <person name="Kautsar S.A."/>
            <person name="Yang D."/>
            <person name="Bader C.D."/>
            <person name="Teijaro C.N."/>
            <person name="Fluegel L."/>
            <person name="Davis C.M."/>
            <person name="Simpson J.R."/>
            <person name="Lauterbach L."/>
            <person name="Steele A.D."/>
            <person name="Gui C."/>
            <person name="Meng S."/>
            <person name="Li G."/>
            <person name="Viehrig K."/>
            <person name="Ye F."/>
            <person name="Su P."/>
            <person name="Kiefer A.F."/>
            <person name="Nichols A."/>
            <person name="Cepeda A.J."/>
            <person name="Yan W."/>
            <person name="Fan B."/>
            <person name="Jiang Y."/>
            <person name="Adhikari A."/>
            <person name="Zheng C.-J."/>
            <person name="Schuster L."/>
            <person name="Cowan T.M."/>
            <person name="Smanski M.J."/>
            <person name="Chevrette M.G."/>
            <person name="De Carvalho L.P.S."/>
            <person name="Shen B."/>
        </authorList>
    </citation>
    <scope>NUCLEOTIDE SEQUENCE [LARGE SCALE GENOMIC DNA]</scope>
    <source>
        <strain evidence="2 3">NPDC049639</strain>
    </source>
</reference>
<evidence type="ECO:0000256" key="1">
    <source>
        <dbReference type="SAM" id="SignalP"/>
    </source>
</evidence>
<protein>
    <submittedName>
        <fullName evidence="2">DUF5719 family protein</fullName>
    </submittedName>
</protein>
<name>A0ABW8AR60_9ACTN</name>
<keyword evidence="1" id="KW-0732">Signal</keyword>
<sequence length="537" mass="52811">MSRMTGSLTALGAIAVAAALTVCATQIGSLTHTAPATSSLPTTLGDPALTCPGPETLEVPEGGSAVNPGGAVVVSAVMAGTQAASGTIDVAGEASSLAGAAAKLLPSSSLKPKAGRSLDLSLKPQVGTTVGAEVGALAVSGLGPVRIEAAAGTGQVSKTVASSADSPLLAAVQSTVSASGDLRGLTVAQCGESSADTWLVGGGTKPGQRLRLMLTNDAATPAVADVDVYGPEGRVEAPAGDGVAVPAHGQVPLFVDALAPDLSRVVVHVTARTGRVRAVMHDSLMRGLYPGGVDDVSGSAAPAKRQLIPGVSLLAGQQWKAGDATSAGSSFVRVAVPGSEEAVVKVSLRDASGQVQLPAKAVQNVRAGSVVDIPLDGVPAGYYTAEVDADVPVVASAQVGRRGGTGKYLASEFGWAPATDPLSGEGVVALPAGPQVTLSVASVGEAGSLTVEAITADGKFLQPKTIQVARGATVAAGVPAGSVGLRFTAFEGGKLVASTVSTVNSQRGQMVSVVPVKVTAASSTRSVAAVSERLGLR</sequence>
<dbReference type="Proteomes" id="UP001612915">
    <property type="component" value="Unassembled WGS sequence"/>
</dbReference>
<gene>
    <name evidence="2" type="ORF">ACIB24_15110</name>
</gene>
<dbReference type="EMBL" id="JBITLV010000005">
    <property type="protein sequence ID" value="MFI7588397.1"/>
    <property type="molecule type" value="Genomic_DNA"/>
</dbReference>
<keyword evidence="3" id="KW-1185">Reference proteome</keyword>